<feature type="region of interest" description="Disordered" evidence="1">
    <location>
        <begin position="134"/>
        <end position="156"/>
    </location>
</feature>
<reference evidence="2 3" key="1">
    <citation type="submission" date="2012-08" db="EMBL/GenBank/DDBJ databases">
        <authorList>
            <person name="Gan P.H.P."/>
            <person name="Ikeda K."/>
            <person name="Irieda H."/>
            <person name="Narusaka M."/>
            <person name="O'Connell R.J."/>
            <person name="Narusaka Y."/>
            <person name="Takano Y."/>
            <person name="Kubo Y."/>
            <person name="Shirasu K."/>
        </authorList>
    </citation>
    <scope>NUCLEOTIDE SEQUENCE [LARGE SCALE GENOMIC DNA]</scope>
    <source>
        <strain evidence="2 3">Nara gc5</strain>
    </source>
</reference>
<name>A0A7J6ITR7_COLFN</name>
<dbReference type="RefSeq" id="XP_066008124.1">
    <property type="nucleotide sequence ID" value="XM_066152461.1"/>
</dbReference>
<keyword evidence="3" id="KW-1185">Reference proteome</keyword>
<evidence type="ECO:0000313" key="2">
    <source>
        <dbReference type="EMBL" id="KAF4480474.1"/>
    </source>
</evidence>
<feature type="region of interest" description="Disordered" evidence="1">
    <location>
        <begin position="1"/>
        <end position="26"/>
    </location>
</feature>
<evidence type="ECO:0000313" key="3">
    <source>
        <dbReference type="Proteomes" id="UP000011096"/>
    </source>
</evidence>
<protein>
    <submittedName>
        <fullName evidence="2">Uncharacterized protein</fullName>
    </submittedName>
</protein>
<feature type="compositionally biased region" description="Basic and acidic residues" evidence="1">
    <location>
        <begin position="16"/>
        <end position="26"/>
    </location>
</feature>
<organism evidence="2 3">
    <name type="scientific">Colletotrichum fructicola (strain Nara gc5)</name>
    <name type="common">Anthracnose fungus</name>
    <name type="synonym">Colletotrichum gloeosporioides (strain Nara gc5)</name>
    <dbReference type="NCBI Taxonomy" id="1213859"/>
    <lineage>
        <taxon>Eukaryota</taxon>
        <taxon>Fungi</taxon>
        <taxon>Dikarya</taxon>
        <taxon>Ascomycota</taxon>
        <taxon>Pezizomycotina</taxon>
        <taxon>Sordariomycetes</taxon>
        <taxon>Hypocreomycetidae</taxon>
        <taxon>Glomerellales</taxon>
        <taxon>Glomerellaceae</taxon>
        <taxon>Colletotrichum</taxon>
        <taxon>Colletotrichum gloeosporioides species complex</taxon>
    </lineage>
</organism>
<dbReference type="GeneID" id="43617525"/>
<feature type="region of interest" description="Disordered" evidence="1">
    <location>
        <begin position="42"/>
        <end position="111"/>
    </location>
</feature>
<feature type="compositionally biased region" description="Polar residues" evidence="1">
    <location>
        <begin position="73"/>
        <end position="82"/>
    </location>
</feature>
<reference evidence="2 3" key="2">
    <citation type="submission" date="2020-04" db="EMBL/GenBank/DDBJ databases">
        <title>Genome sequencing and assembly of multiple isolates from the Colletotrichum gloeosporioides species complex.</title>
        <authorList>
            <person name="Gan P."/>
            <person name="Shirasu K."/>
        </authorList>
    </citation>
    <scope>NUCLEOTIDE SEQUENCE [LARGE SCALE GENOMIC DNA]</scope>
    <source>
        <strain evidence="2 3">Nara gc5</strain>
    </source>
</reference>
<comment type="caution">
    <text evidence="2">The sequence shown here is derived from an EMBL/GenBank/DDBJ whole genome shotgun (WGS) entry which is preliminary data.</text>
</comment>
<gene>
    <name evidence="2" type="ORF">CGGC5_v011020</name>
</gene>
<evidence type="ECO:0000256" key="1">
    <source>
        <dbReference type="SAM" id="MobiDB-lite"/>
    </source>
</evidence>
<dbReference type="Proteomes" id="UP000011096">
    <property type="component" value="Unassembled WGS sequence"/>
</dbReference>
<dbReference type="AlphaFoldDB" id="A0A7J6ITR7"/>
<accession>A0A7J6ITR7</accession>
<dbReference type="InParanoid" id="A0A7J6ITR7"/>
<dbReference type="OrthoDB" id="10655758at2759"/>
<proteinExistence type="predicted"/>
<sequence length="156" mass="17292">MDFVSSDSEVEEDNAEQARADEYLRGWHDRRKDIKEWAEAAPMGTQAVPSYPAKLHTGIKQAGLRESDVPSKLDNSNPQPSRCSKRKRSASDEDYQETSFGLNEDNRQSLAKRRACMKPTLSVAQLVVCSDASGEESIASNTGRHYGSAQPKEQGM</sequence>
<dbReference type="EMBL" id="ANPB02000006">
    <property type="protein sequence ID" value="KAF4480474.1"/>
    <property type="molecule type" value="Genomic_DNA"/>
</dbReference>